<evidence type="ECO:0000313" key="4">
    <source>
        <dbReference type="Proteomes" id="UP001254759"/>
    </source>
</evidence>
<dbReference type="RefSeq" id="WP_310091403.1">
    <property type="nucleotide sequence ID" value="NZ_JAVDTT010000001.1"/>
</dbReference>
<reference evidence="3 4" key="1">
    <citation type="submission" date="2023-07" db="EMBL/GenBank/DDBJ databases">
        <title>Sorghum-associated microbial communities from plants grown in Nebraska, USA.</title>
        <authorList>
            <person name="Schachtman D."/>
        </authorList>
    </citation>
    <scope>NUCLEOTIDE SEQUENCE [LARGE SCALE GENOMIC DNA]</scope>
    <source>
        <strain evidence="3 4">BE107</strain>
    </source>
</reference>
<sequence length="164" mass="18481">MRLYCHILFGLGLSAFASVSAAAQETDPVTVLPVENVRLDYAQVLAVDPVYQTLRASRTEMRCEEKQAPKPAPPQDEGRWSKIMDSVKGVFARDPEPAPKAEPAKPSCRMVPVEREFRRPIAYDVDYVYKGFKYRSRLAEDPGNRLRIRVSVMPYIPGQNLATP</sequence>
<evidence type="ECO:0000256" key="2">
    <source>
        <dbReference type="SAM" id="SignalP"/>
    </source>
</evidence>
<gene>
    <name evidence="3" type="ORF">J2W94_001358</name>
</gene>
<proteinExistence type="predicted"/>
<feature type="signal peptide" evidence="2">
    <location>
        <begin position="1"/>
        <end position="23"/>
    </location>
</feature>
<comment type="caution">
    <text evidence="3">The sequence shown here is derived from an EMBL/GenBank/DDBJ whole genome shotgun (WGS) entry which is preliminary data.</text>
</comment>
<name>A0ABU1RQN7_9GAMM</name>
<protein>
    <submittedName>
        <fullName evidence="3">Uncharacterized protein YcfJ</fullName>
    </submittedName>
</protein>
<feature type="chain" id="PRO_5045095710" evidence="2">
    <location>
        <begin position="24"/>
        <end position="164"/>
    </location>
</feature>
<dbReference type="EMBL" id="JAVDTT010000001">
    <property type="protein sequence ID" value="MDR6841094.1"/>
    <property type="molecule type" value="Genomic_DNA"/>
</dbReference>
<dbReference type="Proteomes" id="UP001254759">
    <property type="component" value="Unassembled WGS sequence"/>
</dbReference>
<keyword evidence="2" id="KW-0732">Signal</keyword>
<organism evidence="3 4">
    <name type="scientific">Pseudoxanthomonas sacheonensis</name>
    <dbReference type="NCBI Taxonomy" id="443615"/>
    <lineage>
        <taxon>Bacteria</taxon>
        <taxon>Pseudomonadati</taxon>
        <taxon>Pseudomonadota</taxon>
        <taxon>Gammaproteobacteria</taxon>
        <taxon>Lysobacterales</taxon>
        <taxon>Lysobacteraceae</taxon>
        <taxon>Pseudoxanthomonas</taxon>
    </lineage>
</organism>
<evidence type="ECO:0000256" key="1">
    <source>
        <dbReference type="SAM" id="MobiDB-lite"/>
    </source>
</evidence>
<feature type="region of interest" description="Disordered" evidence="1">
    <location>
        <begin position="60"/>
        <end position="80"/>
    </location>
</feature>
<keyword evidence="4" id="KW-1185">Reference proteome</keyword>
<accession>A0ABU1RQN7</accession>
<evidence type="ECO:0000313" key="3">
    <source>
        <dbReference type="EMBL" id="MDR6841094.1"/>
    </source>
</evidence>